<name>A0A1H0J0D9_9RHOB</name>
<evidence type="ECO:0000313" key="7">
    <source>
        <dbReference type="EMBL" id="SHK15418.1"/>
    </source>
</evidence>
<dbReference type="EMBL" id="FQZZ01000003">
    <property type="protein sequence ID" value="SHK15418.1"/>
    <property type="molecule type" value="Genomic_DNA"/>
</dbReference>
<dbReference type="AlphaFoldDB" id="A0A1H0J0D9"/>
<evidence type="ECO:0000256" key="2">
    <source>
        <dbReference type="ARBA" id="ARBA00022692"/>
    </source>
</evidence>
<feature type="transmembrane region" description="Helical" evidence="5">
    <location>
        <begin position="201"/>
        <end position="225"/>
    </location>
</feature>
<accession>A0A1H0J0D9</accession>
<dbReference type="OrthoDB" id="7828645at2"/>
<feature type="transmembrane region" description="Helical" evidence="5">
    <location>
        <begin position="38"/>
        <end position="59"/>
    </location>
</feature>
<feature type="transmembrane region" description="Helical" evidence="5">
    <location>
        <begin position="6"/>
        <end position="26"/>
    </location>
</feature>
<keyword evidence="4 5" id="KW-0472">Membrane</keyword>
<evidence type="ECO:0000256" key="3">
    <source>
        <dbReference type="ARBA" id="ARBA00022989"/>
    </source>
</evidence>
<dbReference type="Pfam" id="PF07298">
    <property type="entry name" value="NnrU"/>
    <property type="match status" value="1"/>
</dbReference>
<evidence type="ECO:0000256" key="1">
    <source>
        <dbReference type="ARBA" id="ARBA00004141"/>
    </source>
</evidence>
<evidence type="ECO:0000256" key="5">
    <source>
        <dbReference type="SAM" id="Phobius"/>
    </source>
</evidence>
<gene>
    <name evidence="7" type="ORF">SAMN05444142_103449</name>
</gene>
<reference evidence="7 8" key="1">
    <citation type="submission" date="2016-11" db="EMBL/GenBank/DDBJ databases">
        <authorList>
            <person name="Varghese N."/>
            <person name="Submissions S."/>
        </authorList>
    </citation>
    <scope>NUCLEOTIDE SEQUENCE [LARGE SCALE GENOMIC DNA]</scope>
    <source>
        <strain evidence="7 8">DSM 29620</strain>
    </source>
</reference>
<sequence length="228" mass="24873">MWGWIEFALAMGVFMASHRIPAALGVRDRLVAALGARGYTALFSLVSTGLLLWVIWAAGRAPFVPIWDQSPAARWAVNIVMPLVVALVAFGTAAPNPFAFEGRRTGFDPARPGIAGLTRQPLLWALLLWALAHLWANGDLAHVILFGTFAGFSALGMRIVETRRRRQAGAEEWARLTAHTGLLPLAALLSGRWRPRRPPPVWRLAAALLGWAALWHLHAPVIGVWPGP</sequence>
<evidence type="ECO:0000259" key="6">
    <source>
        <dbReference type="Pfam" id="PF07298"/>
    </source>
</evidence>
<feature type="transmembrane region" description="Helical" evidence="5">
    <location>
        <begin position="79"/>
        <end position="100"/>
    </location>
</feature>
<feature type="transmembrane region" description="Helical" evidence="5">
    <location>
        <begin position="142"/>
        <end position="160"/>
    </location>
</feature>
<feature type="domain" description="NnrU" evidence="6">
    <location>
        <begin position="7"/>
        <end position="226"/>
    </location>
</feature>
<evidence type="ECO:0000313" key="8">
    <source>
        <dbReference type="Proteomes" id="UP000324252"/>
    </source>
</evidence>
<protein>
    <submittedName>
        <fullName evidence="7">Uncharacterized membrane protein</fullName>
    </submittedName>
</protein>
<feature type="transmembrane region" description="Helical" evidence="5">
    <location>
        <begin position="121"/>
        <end position="136"/>
    </location>
</feature>
<evidence type="ECO:0000256" key="4">
    <source>
        <dbReference type="ARBA" id="ARBA00023136"/>
    </source>
</evidence>
<dbReference type="RefSeq" id="WP_149788699.1">
    <property type="nucleotide sequence ID" value="NZ_FNIO01000005.1"/>
</dbReference>
<keyword evidence="8" id="KW-1185">Reference proteome</keyword>
<keyword evidence="3 5" id="KW-1133">Transmembrane helix</keyword>
<dbReference type="Proteomes" id="UP000324252">
    <property type="component" value="Unassembled WGS sequence"/>
</dbReference>
<dbReference type="InterPro" id="IPR009915">
    <property type="entry name" value="NnrU_dom"/>
</dbReference>
<comment type="subcellular location">
    <subcellularLocation>
        <location evidence="1">Membrane</location>
        <topology evidence="1">Multi-pass membrane protein</topology>
    </subcellularLocation>
</comment>
<proteinExistence type="predicted"/>
<organism evidence="7 8">
    <name type="scientific">Lutimaribacter pacificus</name>
    <dbReference type="NCBI Taxonomy" id="391948"/>
    <lineage>
        <taxon>Bacteria</taxon>
        <taxon>Pseudomonadati</taxon>
        <taxon>Pseudomonadota</taxon>
        <taxon>Alphaproteobacteria</taxon>
        <taxon>Rhodobacterales</taxon>
        <taxon>Roseobacteraceae</taxon>
        <taxon>Lutimaribacter</taxon>
    </lineage>
</organism>
<keyword evidence="2 5" id="KW-0812">Transmembrane</keyword>
<dbReference type="GO" id="GO:0016020">
    <property type="term" value="C:membrane"/>
    <property type="evidence" value="ECO:0007669"/>
    <property type="project" value="UniProtKB-SubCell"/>
</dbReference>